<dbReference type="Pfam" id="PF00692">
    <property type="entry name" value="dUTPase"/>
    <property type="match status" value="1"/>
</dbReference>
<dbReference type="EMBL" id="QBMC01000018">
    <property type="protein sequence ID" value="PZO21738.1"/>
    <property type="molecule type" value="Genomic_DNA"/>
</dbReference>
<dbReference type="PANTHER" id="PTHR11241:SF0">
    <property type="entry name" value="DEOXYURIDINE 5'-TRIPHOSPHATE NUCLEOTIDOHYDROLASE"/>
    <property type="match status" value="1"/>
</dbReference>
<dbReference type="InterPro" id="IPR008181">
    <property type="entry name" value="dUTPase"/>
</dbReference>
<dbReference type="GO" id="GO:0004170">
    <property type="term" value="F:dUTP diphosphatase activity"/>
    <property type="evidence" value="ECO:0007669"/>
    <property type="project" value="UniProtKB-UniRule"/>
</dbReference>
<sequence length="142" mass="15032">MKIKVTQLTEAAQLPAYEHEGDSGMDLRAIAPHTIAPGETALIKTGLAIELPANTEAQVRPRSGLALKHSITVLNTPGTVDASYRGEIAAILINHGKQPFQIEPGMRIAQMVIAPIIRADIERVDTLSKSNRGKGGFGSTGA</sequence>
<keyword evidence="3 5" id="KW-0546">Nucleotide metabolism</keyword>
<dbReference type="CDD" id="cd07557">
    <property type="entry name" value="trimeric_dUTPase"/>
    <property type="match status" value="1"/>
</dbReference>
<evidence type="ECO:0000256" key="5">
    <source>
        <dbReference type="HAMAP-Rule" id="MF_00116"/>
    </source>
</evidence>
<dbReference type="SUPFAM" id="SSF51283">
    <property type="entry name" value="dUTPase-like"/>
    <property type="match status" value="1"/>
</dbReference>
<keyword evidence="5" id="KW-0479">Metal-binding</keyword>
<comment type="pathway">
    <text evidence="5">Pyrimidine metabolism; dUMP biosynthesis; dUMP from dCTP (dUTP route): step 2/2.</text>
</comment>
<dbReference type="NCBIfam" id="NF001862">
    <property type="entry name" value="PRK00601.1"/>
    <property type="match status" value="1"/>
</dbReference>
<dbReference type="GO" id="GO:0006226">
    <property type="term" value="P:dUMP biosynthetic process"/>
    <property type="evidence" value="ECO:0007669"/>
    <property type="project" value="UniProtKB-UniRule"/>
</dbReference>
<feature type="binding site" evidence="5">
    <location>
        <position position="75"/>
    </location>
    <ligand>
        <name>substrate</name>
    </ligand>
</feature>
<dbReference type="EC" id="3.6.1.23" evidence="5"/>
<dbReference type="Proteomes" id="UP000249354">
    <property type="component" value="Unassembled WGS sequence"/>
</dbReference>
<feature type="domain" description="dUTPase-like" evidence="6">
    <location>
        <begin position="12"/>
        <end position="141"/>
    </location>
</feature>
<evidence type="ECO:0000313" key="7">
    <source>
        <dbReference type="EMBL" id="PZO21738.1"/>
    </source>
</evidence>
<evidence type="ECO:0000256" key="3">
    <source>
        <dbReference type="ARBA" id="ARBA00023080"/>
    </source>
</evidence>
<reference evidence="8" key="1">
    <citation type="submission" date="2018-04" db="EMBL/GenBank/DDBJ databases">
        <authorList>
            <person name="Cornet L."/>
        </authorList>
    </citation>
    <scope>NUCLEOTIDE SEQUENCE [LARGE SCALE GENOMIC DNA]</scope>
</reference>
<dbReference type="InterPro" id="IPR033704">
    <property type="entry name" value="dUTPase_trimeric"/>
</dbReference>
<evidence type="ECO:0000256" key="1">
    <source>
        <dbReference type="ARBA" id="ARBA00006581"/>
    </source>
</evidence>
<protein>
    <recommendedName>
        <fullName evidence="5">Deoxyuridine 5'-triphosphate nucleotidohydrolase</fullName>
        <shortName evidence="5">dUTPase</shortName>
        <ecNumber evidence="5">3.6.1.23</ecNumber>
    </recommendedName>
    <alternativeName>
        <fullName evidence="5">dUTP pyrophosphatase</fullName>
    </alternativeName>
</protein>
<proteinExistence type="inferred from homology"/>
<dbReference type="UniPathway" id="UPA00610">
    <property type="reaction ID" value="UER00666"/>
</dbReference>
<name>A0A2W4WQY6_9CYAN</name>
<dbReference type="GO" id="GO:0046081">
    <property type="term" value="P:dUTP catabolic process"/>
    <property type="evidence" value="ECO:0007669"/>
    <property type="project" value="InterPro"/>
</dbReference>
<dbReference type="NCBIfam" id="TIGR00576">
    <property type="entry name" value="dut"/>
    <property type="match status" value="1"/>
</dbReference>
<keyword evidence="5" id="KW-0460">Magnesium</keyword>
<comment type="caution">
    <text evidence="7">The sequence shown here is derived from an EMBL/GenBank/DDBJ whole genome shotgun (WGS) entry which is preliminary data.</text>
</comment>
<comment type="catalytic activity">
    <reaction evidence="4 5">
        <text>dUTP + H2O = dUMP + diphosphate + H(+)</text>
        <dbReference type="Rhea" id="RHEA:10248"/>
        <dbReference type="ChEBI" id="CHEBI:15377"/>
        <dbReference type="ChEBI" id="CHEBI:15378"/>
        <dbReference type="ChEBI" id="CHEBI:33019"/>
        <dbReference type="ChEBI" id="CHEBI:61555"/>
        <dbReference type="ChEBI" id="CHEBI:246422"/>
        <dbReference type="EC" id="3.6.1.23"/>
    </reaction>
</comment>
<comment type="function">
    <text evidence="5">This enzyme is involved in nucleotide metabolism: it produces dUMP, the immediate precursor of thymidine nucleotides and it decreases the intracellular concentration of dUTP so that uracil cannot be incorporated into DNA.</text>
</comment>
<dbReference type="InterPro" id="IPR029054">
    <property type="entry name" value="dUTPase-like"/>
</dbReference>
<reference evidence="7 8" key="2">
    <citation type="submission" date="2018-06" db="EMBL/GenBank/DDBJ databases">
        <title>Metagenomic assembly of (sub)arctic Cyanobacteria and their associated microbiome from non-axenic cultures.</title>
        <authorList>
            <person name="Baurain D."/>
        </authorList>
    </citation>
    <scope>NUCLEOTIDE SEQUENCE [LARGE SCALE GENOMIC DNA]</scope>
    <source>
        <strain evidence="7">ULC129bin1</strain>
    </source>
</reference>
<dbReference type="Gene3D" id="2.70.40.10">
    <property type="match status" value="1"/>
</dbReference>
<evidence type="ECO:0000256" key="4">
    <source>
        <dbReference type="ARBA" id="ARBA00047686"/>
    </source>
</evidence>
<evidence type="ECO:0000313" key="8">
    <source>
        <dbReference type="Proteomes" id="UP000249354"/>
    </source>
</evidence>
<comment type="cofactor">
    <cofactor evidence="5">
        <name>Mg(2+)</name>
        <dbReference type="ChEBI" id="CHEBI:18420"/>
    </cofactor>
</comment>
<dbReference type="AlphaFoldDB" id="A0A2W4WQY6"/>
<dbReference type="InterPro" id="IPR036157">
    <property type="entry name" value="dUTPase-like_sf"/>
</dbReference>
<feature type="binding site" evidence="5">
    <location>
        <begin position="79"/>
        <end position="81"/>
    </location>
    <ligand>
        <name>substrate</name>
    </ligand>
</feature>
<evidence type="ECO:0000256" key="2">
    <source>
        <dbReference type="ARBA" id="ARBA00022801"/>
    </source>
</evidence>
<accession>A0A2W4WQY6</accession>
<evidence type="ECO:0000259" key="6">
    <source>
        <dbReference type="Pfam" id="PF00692"/>
    </source>
</evidence>
<organism evidence="7 8">
    <name type="scientific">Leptolyngbya foveolarum</name>
    <dbReference type="NCBI Taxonomy" id="47253"/>
    <lineage>
        <taxon>Bacteria</taxon>
        <taxon>Bacillati</taxon>
        <taxon>Cyanobacteriota</taxon>
        <taxon>Cyanophyceae</taxon>
        <taxon>Leptolyngbyales</taxon>
        <taxon>Leptolyngbyaceae</taxon>
        <taxon>Leptolyngbya group</taxon>
        <taxon>Leptolyngbya</taxon>
    </lineage>
</organism>
<gene>
    <name evidence="5" type="primary">dut</name>
    <name evidence="7" type="ORF">DCF25_04665</name>
</gene>
<comment type="similarity">
    <text evidence="1 5">Belongs to the dUTPase family.</text>
</comment>
<dbReference type="HAMAP" id="MF_00116">
    <property type="entry name" value="dUTPase_bact"/>
    <property type="match status" value="1"/>
</dbReference>
<dbReference type="PANTHER" id="PTHR11241">
    <property type="entry name" value="DEOXYURIDINE 5'-TRIPHOSPHATE NUCLEOTIDOHYDROLASE"/>
    <property type="match status" value="1"/>
</dbReference>
<feature type="binding site" evidence="5">
    <location>
        <begin position="62"/>
        <end position="64"/>
    </location>
    <ligand>
        <name>substrate</name>
    </ligand>
</feature>
<keyword evidence="2 5" id="KW-0378">Hydrolase</keyword>
<comment type="caution">
    <text evidence="5">Lacks conserved residue(s) required for the propagation of feature annotation.</text>
</comment>
<dbReference type="GO" id="GO:0000287">
    <property type="term" value="F:magnesium ion binding"/>
    <property type="evidence" value="ECO:0007669"/>
    <property type="project" value="UniProtKB-UniRule"/>
</dbReference>